<gene>
    <name evidence="1" type="ORF">JL102_21820</name>
</gene>
<proteinExistence type="predicted"/>
<dbReference type="AlphaFoldDB" id="A0A937FE98"/>
<protein>
    <submittedName>
        <fullName evidence="1">Uncharacterized protein</fullName>
    </submittedName>
</protein>
<organism evidence="1 2">
    <name type="scientific">Fulvivirga sediminis</name>
    <dbReference type="NCBI Taxonomy" id="2803949"/>
    <lineage>
        <taxon>Bacteria</taxon>
        <taxon>Pseudomonadati</taxon>
        <taxon>Bacteroidota</taxon>
        <taxon>Cytophagia</taxon>
        <taxon>Cytophagales</taxon>
        <taxon>Fulvivirgaceae</taxon>
        <taxon>Fulvivirga</taxon>
    </lineage>
</organism>
<accession>A0A937FE98</accession>
<evidence type="ECO:0000313" key="1">
    <source>
        <dbReference type="EMBL" id="MBL3658803.1"/>
    </source>
</evidence>
<keyword evidence="2" id="KW-1185">Reference proteome</keyword>
<comment type="caution">
    <text evidence="1">The sequence shown here is derived from an EMBL/GenBank/DDBJ whole genome shotgun (WGS) entry which is preliminary data.</text>
</comment>
<name>A0A937FE98_9BACT</name>
<reference evidence="1" key="1">
    <citation type="submission" date="2021-01" db="EMBL/GenBank/DDBJ databases">
        <title>Fulvivirga kasyanovii gen. nov., sp nov., a novel member of the phylum Bacteroidetes isolated from seawater in a mussel farm.</title>
        <authorList>
            <person name="Zhao L.-H."/>
            <person name="Wang Z.-J."/>
        </authorList>
    </citation>
    <scope>NUCLEOTIDE SEQUENCE</scope>
    <source>
        <strain evidence="1">2943</strain>
    </source>
</reference>
<dbReference type="Proteomes" id="UP000659388">
    <property type="component" value="Unassembled WGS sequence"/>
</dbReference>
<dbReference type="EMBL" id="JAESIY010000017">
    <property type="protein sequence ID" value="MBL3658803.1"/>
    <property type="molecule type" value="Genomic_DNA"/>
</dbReference>
<dbReference type="RefSeq" id="WP_202246595.1">
    <property type="nucleotide sequence ID" value="NZ_JAESIY010000017.1"/>
</dbReference>
<sequence>METMTLSDLHEILDKIQIASLYTSGKKELRTLVEKVEHGSLFVEDLGKELNTYQELQELINDYDSSIKIKEII</sequence>
<evidence type="ECO:0000313" key="2">
    <source>
        <dbReference type="Proteomes" id="UP000659388"/>
    </source>
</evidence>